<feature type="transmembrane region" description="Helical" evidence="1">
    <location>
        <begin position="47"/>
        <end position="67"/>
    </location>
</feature>
<dbReference type="AlphaFoldDB" id="A0A0E3M915"/>
<keyword evidence="1" id="KW-0812">Transmembrane</keyword>
<proteinExistence type="predicted"/>
<keyword evidence="4" id="KW-1185">Reference proteome</keyword>
<feature type="transmembrane region" description="Helical" evidence="1">
    <location>
        <begin position="254"/>
        <end position="274"/>
    </location>
</feature>
<evidence type="ECO:0000313" key="4">
    <source>
        <dbReference type="Proteomes" id="UP000033115"/>
    </source>
</evidence>
<feature type="transmembrane region" description="Helical" evidence="1">
    <location>
        <begin position="141"/>
        <end position="162"/>
    </location>
</feature>
<organism evidence="3 4">
    <name type="scientific">Clostridium scatologenes</name>
    <dbReference type="NCBI Taxonomy" id="1548"/>
    <lineage>
        <taxon>Bacteria</taxon>
        <taxon>Bacillati</taxon>
        <taxon>Bacillota</taxon>
        <taxon>Clostridia</taxon>
        <taxon>Eubacteriales</taxon>
        <taxon>Clostridiaceae</taxon>
        <taxon>Clostridium</taxon>
    </lineage>
</organism>
<evidence type="ECO:0000313" key="3">
    <source>
        <dbReference type="EMBL" id="AKA72409.1"/>
    </source>
</evidence>
<evidence type="ECO:0000259" key="2">
    <source>
        <dbReference type="Pfam" id="PF02517"/>
    </source>
</evidence>
<dbReference type="HOGENOM" id="CLU_948991_0_0_9"/>
<accession>A0A0E3M915</accession>
<dbReference type="InterPro" id="IPR003675">
    <property type="entry name" value="Rce1/LyrA-like_dom"/>
</dbReference>
<dbReference type="EMBL" id="CP009933">
    <property type="protein sequence ID" value="AKA72409.1"/>
    <property type="molecule type" value="Genomic_DNA"/>
</dbReference>
<keyword evidence="1" id="KW-0472">Membrane</keyword>
<name>A0A0E3M915_CLOSL</name>
<dbReference type="GO" id="GO:0004175">
    <property type="term" value="F:endopeptidase activity"/>
    <property type="evidence" value="ECO:0007669"/>
    <property type="project" value="UniProtKB-ARBA"/>
</dbReference>
<feature type="transmembrane region" description="Helical" evidence="1">
    <location>
        <begin position="21"/>
        <end position="41"/>
    </location>
</feature>
<gene>
    <name evidence="3" type="ORF">CSCA_5284</name>
</gene>
<dbReference type="GO" id="GO:0080120">
    <property type="term" value="P:CAAX-box protein maturation"/>
    <property type="evidence" value="ECO:0007669"/>
    <property type="project" value="UniProtKB-ARBA"/>
</dbReference>
<dbReference type="RefSeq" id="WP_029160575.1">
    <property type="nucleotide sequence ID" value="NZ_CP009933.1"/>
</dbReference>
<dbReference type="Proteomes" id="UP000033115">
    <property type="component" value="Chromosome"/>
</dbReference>
<feature type="transmembrane region" description="Helical" evidence="1">
    <location>
        <begin position="197"/>
        <end position="218"/>
    </location>
</feature>
<keyword evidence="1" id="KW-1133">Transmembrane helix</keyword>
<evidence type="ECO:0000256" key="1">
    <source>
        <dbReference type="SAM" id="Phobius"/>
    </source>
</evidence>
<dbReference type="KEGG" id="csq:CSCA_5284"/>
<feature type="domain" description="CAAX prenyl protease 2/Lysostaphin resistance protein A-like" evidence="2">
    <location>
        <begin position="140"/>
        <end position="229"/>
    </location>
</feature>
<reference evidence="3 4" key="1">
    <citation type="journal article" date="2015" name="J. Biotechnol.">
        <title>Complete genome sequence of a malodorant-producing acetogen, Clostridium scatologenes ATCC 25775(T).</title>
        <authorList>
            <person name="Zhu Z."/>
            <person name="Guo T."/>
            <person name="Zheng H."/>
            <person name="Song T."/>
            <person name="Ouyang P."/>
            <person name="Xie J."/>
        </authorList>
    </citation>
    <scope>NUCLEOTIDE SEQUENCE [LARGE SCALE GENOMIC DNA]</scope>
    <source>
        <strain evidence="3 4">ATCC 25775</strain>
    </source>
</reference>
<protein>
    <recommendedName>
        <fullName evidence="2">CAAX prenyl protease 2/Lysostaphin resistance protein A-like domain-containing protein</fullName>
    </recommendedName>
</protein>
<sequence length="293" mass="33548">MKIGDILNNMKDESRPMIVAIFLYFTCFIVLLVVGVTQNFFGTDLLGTFLSSLALLILFLLAGKIFFNTDYSGLFKEIKLSKCYILDNLLITMFFSSVFALIAIFIYHVGFMINPDKTKSIGYIIETATPDDNYINSNLALLAYLITFGIAIAAEEIFFRYISYKIFVKKKGDIKIFIILTSIVFGCYHDLNLSPRFFQSIVVSIFLSIIYVMTNSVIYAFISHVLWDWSTLLVCGVFMEYFKDINTSVFTVEGIIIEIMIIFLLVLLSIYSYFKRGYVVSLNIKNKIHSIKN</sequence>
<dbReference type="Pfam" id="PF02517">
    <property type="entry name" value="Rce1-like"/>
    <property type="match status" value="1"/>
</dbReference>
<feature type="transmembrane region" description="Helical" evidence="1">
    <location>
        <begin position="88"/>
        <end position="109"/>
    </location>
</feature>